<dbReference type="EMBL" id="AYXT01000001">
    <property type="protein sequence ID" value="ETF04361.1"/>
    <property type="molecule type" value="Genomic_DNA"/>
</dbReference>
<evidence type="ECO:0000313" key="2">
    <source>
        <dbReference type="Proteomes" id="UP000018733"/>
    </source>
</evidence>
<dbReference type="eggNOG" id="COG3563">
    <property type="taxonomic scope" value="Bacteria"/>
</dbReference>
<gene>
    <name evidence="1" type="ORF">W822_04120</name>
</gene>
<evidence type="ECO:0000313" key="1">
    <source>
        <dbReference type="EMBL" id="ETF04361.1"/>
    </source>
</evidence>
<dbReference type="STRING" id="1424334.W822_04120"/>
<dbReference type="GO" id="GO:0000271">
    <property type="term" value="P:polysaccharide biosynthetic process"/>
    <property type="evidence" value="ECO:0007669"/>
    <property type="project" value="InterPro"/>
</dbReference>
<dbReference type="GO" id="GO:0015774">
    <property type="term" value="P:polysaccharide transport"/>
    <property type="evidence" value="ECO:0007669"/>
    <property type="project" value="InterPro"/>
</dbReference>
<dbReference type="CDD" id="cd16440">
    <property type="entry name" value="beta_Kdo_transferase_KpsC_1"/>
    <property type="match status" value="1"/>
</dbReference>
<reference evidence="1 2" key="1">
    <citation type="journal article" date="2014" name="Genome Announc.">
        <title>Draft Genome Sequence of Advenella kashmirensis Strain W13003, a Polycyclic Aromatic Hydrocarbon-Degrading Bacterium.</title>
        <authorList>
            <person name="Wang X."/>
            <person name="Jin D."/>
            <person name="Zhou L."/>
            <person name="Wu L."/>
            <person name="An W."/>
            <person name="Zhao L."/>
        </authorList>
    </citation>
    <scope>NUCLEOTIDE SEQUENCE [LARGE SCALE GENOMIC DNA]</scope>
    <source>
        <strain evidence="1 2">W13003</strain>
    </source>
</reference>
<comment type="caution">
    <text evidence="1">The sequence shown here is derived from an EMBL/GenBank/DDBJ whole genome shotgun (WGS) entry which is preliminary data.</text>
</comment>
<protein>
    <submittedName>
        <fullName evidence="1">Capsular polysaccharide biosynthesis protein</fullName>
    </submittedName>
</protein>
<organism evidence="1 2">
    <name type="scientific">Advenella kashmirensis W13003</name>
    <dbReference type="NCBI Taxonomy" id="1424334"/>
    <lineage>
        <taxon>Bacteria</taxon>
        <taxon>Pseudomonadati</taxon>
        <taxon>Pseudomonadota</taxon>
        <taxon>Betaproteobacteria</taxon>
        <taxon>Burkholderiales</taxon>
        <taxon>Alcaligenaceae</taxon>
    </lineage>
</organism>
<dbReference type="HOGENOM" id="CLU_025998_0_0_4"/>
<dbReference type="Pfam" id="PF05159">
    <property type="entry name" value="Capsule_synth"/>
    <property type="match status" value="2"/>
</dbReference>
<dbReference type="InterPro" id="IPR007833">
    <property type="entry name" value="Capsule_polysaccharide_synth"/>
</dbReference>
<proteinExistence type="predicted"/>
<dbReference type="PATRIC" id="fig|1424334.3.peg.828"/>
<name>V8QWP4_9BURK</name>
<sequence length="669" mass="74656">MEAELAENERYAVSPLDIGLWRNRHLGAYLSGPLRVRWFGAGPEDVRLGWGRKKSGLRAVRIATAQNSPFCLLEDGFLRSVGLGREDPPLSLVFDHAGIYYDCNSASTLEAQIMQPLEAGELERADALIALWRQHRVSKYNHLPEYAGELRANYVLLADQTLGDASLRYGKASPQTFQNMLQAALSAHPNSEVLVKIHPDVFAGRKKGHFDVAALQAMPRVRVLAEDVHPVRLIEHARAVYVATSQMGFEALIWGKPVFTFGMPFYAGYGLTTDAITAPARRRPVTLAQLVFAALLRYPRYLDPETNQLTTAERLIAWMGLQRTMRARFASPVYAPNFSRWKKPIVKGFFQGSEVRFIDKASDYPGSGQLALWGRSQKSPASPQDTVYLEDGFLRSVGLGADLIRPSSWVMDRRGIYYDSAQESDLEHILQTSMFDDALRSRACQLRKRIVAENLTKYNVGTGRWSRPATAARVILVPGQVESDASIRFGSPAVQRNMDLLRAVRQANPDAYVVYKPHPDVVAGLRNAGQNEQDALQWCDEVIIDLPIGELFASVDEVHVLTSLAGFEALLRGCKVITFGQPFYAGWGLTTDLYPVARRRRALSLDELVAGVLILYPTYVSRRSGRYTTPENALDELLSWKAAGVSHMPLWRKYLRPLLGAIAGLRGKR</sequence>
<keyword evidence="2" id="KW-1185">Reference proteome</keyword>
<dbReference type="Proteomes" id="UP000018733">
    <property type="component" value="Unassembled WGS sequence"/>
</dbReference>
<accession>V8QWP4</accession>
<dbReference type="CDD" id="cd16439">
    <property type="entry name" value="beta_Kdo_transferase_KpsC_2"/>
    <property type="match status" value="1"/>
</dbReference>
<dbReference type="AlphaFoldDB" id="V8QWP4"/>